<dbReference type="Pfam" id="PF00069">
    <property type="entry name" value="Pkinase"/>
    <property type="match status" value="1"/>
</dbReference>
<dbReference type="Gene3D" id="1.10.510.10">
    <property type="entry name" value="Transferase(Phosphotransferase) domain 1"/>
    <property type="match status" value="1"/>
</dbReference>
<sequence length="372" mass="42043">MPLGTMPTGGKRYVDNPHNRRLGRAGTLIPPRNVRQQEIVEGNTVQDIIRLMEDMDVGIEYDEYQSAADRLAQQQVEEEWREKNISFEPPPLAIQKIPHQDLKIEKEIGHGGFGTVFACLWNEKPVAYKKFIQQQMSRRAQEDFAKEMKILVSLDHPCIVRLFGAVLEERCLGIVMEYMSRTLYQALFNDESEFEDEKKKKIVSQLASALQYLHTPPTEIAHCDIKNQNVLLDKDDNAKLSDFGLSLIKKNTEASRSTAAPVPARGTPRYSAPEVLRGELLTQQQFSKADIYSLAICVFEIVTEEEAYYGLGAKQLEAQVGKGNLRPKAESEIAFSAELSSFLESCWDSTADNRPTSTQIVDQWSKITDLLA</sequence>
<keyword evidence="1" id="KW-0808">Transferase</keyword>
<name>A0AA35TZ68_GEOBA</name>
<evidence type="ECO:0000259" key="6">
    <source>
        <dbReference type="PROSITE" id="PS50011"/>
    </source>
</evidence>
<reference evidence="7" key="1">
    <citation type="submission" date="2023-03" db="EMBL/GenBank/DDBJ databases">
        <authorList>
            <person name="Steffen K."/>
            <person name="Cardenas P."/>
        </authorList>
    </citation>
    <scope>NUCLEOTIDE SEQUENCE</scope>
</reference>
<dbReference type="Proteomes" id="UP001174909">
    <property type="component" value="Unassembled WGS sequence"/>
</dbReference>
<evidence type="ECO:0000313" key="8">
    <source>
        <dbReference type="Proteomes" id="UP001174909"/>
    </source>
</evidence>
<dbReference type="PANTHER" id="PTHR44329">
    <property type="entry name" value="SERINE/THREONINE-PROTEIN KINASE TNNI3K-RELATED"/>
    <property type="match status" value="1"/>
</dbReference>
<dbReference type="InterPro" id="IPR000719">
    <property type="entry name" value="Prot_kinase_dom"/>
</dbReference>
<evidence type="ECO:0000256" key="2">
    <source>
        <dbReference type="ARBA" id="ARBA00022741"/>
    </source>
</evidence>
<keyword evidence="4" id="KW-0067">ATP-binding</keyword>
<dbReference type="GO" id="GO:0004674">
    <property type="term" value="F:protein serine/threonine kinase activity"/>
    <property type="evidence" value="ECO:0007669"/>
    <property type="project" value="TreeGrafter"/>
</dbReference>
<keyword evidence="8" id="KW-1185">Reference proteome</keyword>
<evidence type="ECO:0000313" key="7">
    <source>
        <dbReference type="EMBL" id="CAI8056537.1"/>
    </source>
</evidence>
<evidence type="ECO:0000256" key="3">
    <source>
        <dbReference type="ARBA" id="ARBA00022777"/>
    </source>
</evidence>
<dbReference type="InterPro" id="IPR011009">
    <property type="entry name" value="Kinase-like_dom_sf"/>
</dbReference>
<dbReference type="Gene3D" id="3.30.200.20">
    <property type="entry name" value="Phosphorylase Kinase, domain 1"/>
    <property type="match status" value="1"/>
</dbReference>
<dbReference type="PANTHER" id="PTHR44329:SF288">
    <property type="entry name" value="MITOGEN-ACTIVATED PROTEIN KINASE KINASE KINASE 20"/>
    <property type="match status" value="1"/>
</dbReference>
<dbReference type="AlphaFoldDB" id="A0AA35TZ68"/>
<dbReference type="InterPro" id="IPR051681">
    <property type="entry name" value="Ser/Thr_Kinases-Pseudokinases"/>
</dbReference>
<evidence type="ECO:0000256" key="5">
    <source>
        <dbReference type="SAM" id="MobiDB-lite"/>
    </source>
</evidence>
<dbReference type="GO" id="GO:0005524">
    <property type="term" value="F:ATP binding"/>
    <property type="evidence" value="ECO:0007669"/>
    <property type="project" value="UniProtKB-KW"/>
</dbReference>
<feature type="domain" description="Protein kinase" evidence="6">
    <location>
        <begin position="102"/>
        <end position="371"/>
    </location>
</feature>
<dbReference type="SMART" id="SM00220">
    <property type="entry name" value="S_TKc"/>
    <property type="match status" value="1"/>
</dbReference>
<dbReference type="PROSITE" id="PS50011">
    <property type="entry name" value="PROTEIN_KINASE_DOM"/>
    <property type="match status" value="1"/>
</dbReference>
<protein>
    <submittedName>
        <fullName evidence="7">Serine/threonine-protein kinase EDR1</fullName>
    </submittedName>
</protein>
<organism evidence="7 8">
    <name type="scientific">Geodia barretti</name>
    <name type="common">Barrett's horny sponge</name>
    <dbReference type="NCBI Taxonomy" id="519541"/>
    <lineage>
        <taxon>Eukaryota</taxon>
        <taxon>Metazoa</taxon>
        <taxon>Porifera</taxon>
        <taxon>Demospongiae</taxon>
        <taxon>Heteroscleromorpha</taxon>
        <taxon>Tetractinellida</taxon>
        <taxon>Astrophorina</taxon>
        <taxon>Geodiidae</taxon>
        <taxon>Geodia</taxon>
    </lineage>
</organism>
<comment type="caution">
    <text evidence="7">The sequence shown here is derived from an EMBL/GenBank/DDBJ whole genome shotgun (WGS) entry which is preliminary data.</text>
</comment>
<dbReference type="SUPFAM" id="SSF56112">
    <property type="entry name" value="Protein kinase-like (PK-like)"/>
    <property type="match status" value="1"/>
</dbReference>
<keyword evidence="3 7" id="KW-0418">Kinase</keyword>
<gene>
    <name evidence="7" type="ORF">GBAR_LOCUS30808</name>
</gene>
<feature type="region of interest" description="Disordered" evidence="5">
    <location>
        <begin position="1"/>
        <end position="26"/>
    </location>
</feature>
<dbReference type="PROSITE" id="PS00108">
    <property type="entry name" value="PROTEIN_KINASE_ST"/>
    <property type="match status" value="1"/>
</dbReference>
<proteinExistence type="predicted"/>
<accession>A0AA35TZ68</accession>
<dbReference type="InterPro" id="IPR008271">
    <property type="entry name" value="Ser/Thr_kinase_AS"/>
</dbReference>
<evidence type="ECO:0000256" key="4">
    <source>
        <dbReference type="ARBA" id="ARBA00022840"/>
    </source>
</evidence>
<dbReference type="EMBL" id="CASHTH010004369">
    <property type="protein sequence ID" value="CAI8056537.1"/>
    <property type="molecule type" value="Genomic_DNA"/>
</dbReference>
<keyword evidence="2" id="KW-0547">Nucleotide-binding</keyword>
<evidence type="ECO:0000256" key="1">
    <source>
        <dbReference type="ARBA" id="ARBA00022679"/>
    </source>
</evidence>